<feature type="transmembrane region" description="Helical" evidence="6">
    <location>
        <begin position="294"/>
        <end position="312"/>
    </location>
</feature>
<evidence type="ECO:0000256" key="1">
    <source>
        <dbReference type="ARBA" id="ARBA00004651"/>
    </source>
</evidence>
<evidence type="ECO:0000256" key="6">
    <source>
        <dbReference type="SAM" id="Phobius"/>
    </source>
</evidence>
<dbReference type="Pfam" id="PF07690">
    <property type="entry name" value="MFS_1"/>
    <property type="match status" value="1"/>
</dbReference>
<gene>
    <name evidence="7" type="ORF">XA3_00970</name>
</gene>
<dbReference type="SUPFAM" id="SSF103473">
    <property type="entry name" value="MFS general substrate transporter"/>
    <property type="match status" value="1"/>
</dbReference>
<feature type="transmembrane region" description="Helical" evidence="6">
    <location>
        <begin position="386"/>
        <end position="405"/>
    </location>
</feature>
<evidence type="ECO:0000256" key="5">
    <source>
        <dbReference type="ARBA" id="ARBA00023136"/>
    </source>
</evidence>
<feature type="transmembrane region" description="Helical" evidence="6">
    <location>
        <begin position="12"/>
        <end position="31"/>
    </location>
</feature>
<dbReference type="Gene3D" id="1.20.1250.20">
    <property type="entry name" value="MFS general substrate transporter like domains"/>
    <property type="match status" value="1"/>
</dbReference>
<name>A0AAU9D5A6_9LACO</name>
<dbReference type="RefSeq" id="WP_317635609.1">
    <property type="nucleotide sequence ID" value="NZ_AP026802.1"/>
</dbReference>
<proteinExistence type="predicted"/>
<protein>
    <submittedName>
        <fullName evidence="7">Membrane protein</fullName>
    </submittedName>
</protein>
<sequence length="409" mass="43968">MDVFIQNKNFRKFSIASILSSAGDILFYLAFMTYASKFKNYSLALSLIAISESLPKVLYSLGGYFADKTKSKINGLIKLAIARSILYFVVGVLFAQNIKGWNLILIVIAINFLSDLLGIYSSGLISPVIVDIVGQDEMAEATGFNSGINQIISTIAQFIGSGLLLFMSYSSLAVINAITFLIAGILFAIVGHQINKSSLCNDSAKINNRNFFKTIRYSIKQVKKENGLITNVLVLALLNGVLGSIEPLTSIVVAANRKSMILFNYTFTIAIIGSLLAIGASLGGIFGPKVLKKVPLISLSVVTAIVGALTIVGLISKNIFLCLPILCLLGLCVGTMAPKLTQWLVKSVDRTVLSSSIGLLNTILVIVAPIMVTILTTISAASTINYALYCDLAVCFLVLIVTVRVRIKK</sequence>
<dbReference type="PANTHER" id="PTHR23513:SF6">
    <property type="entry name" value="MAJOR FACILITATOR SUPERFAMILY ASSOCIATED DOMAIN-CONTAINING PROTEIN"/>
    <property type="match status" value="1"/>
</dbReference>
<dbReference type="InterPro" id="IPR036259">
    <property type="entry name" value="MFS_trans_sf"/>
</dbReference>
<evidence type="ECO:0000256" key="2">
    <source>
        <dbReference type="ARBA" id="ARBA00022475"/>
    </source>
</evidence>
<feature type="transmembrane region" description="Helical" evidence="6">
    <location>
        <begin position="265"/>
        <end position="287"/>
    </location>
</feature>
<feature type="transmembrane region" description="Helical" evidence="6">
    <location>
        <begin position="318"/>
        <end position="337"/>
    </location>
</feature>
<dbReference type="AlphaFoldDB" id="A0AAU9D5A6"/>
<dbReference type="KEGG" id="xap:XA3_00970"/>
<keyword evidence="8" id="KW-1185">Reference proteome</keyword>
<feature type="transmembrane region" description="Helical" evidence="6">
    <location>
        <begin position="76"/>
        <end position="95"/>
    </location>
</feature>
<evidence type="ECO:0000313" key="7">
    <source>
        <dbReference type="EMBL" id="BDR57656.1"/>
    </source>
</evidence>
<keyword evidence="2" id="KW-1003">Cell membrane</keyword>
<dbReference type="EMBL" id="AP026802">
    <property type="protein sequence ID" value="BDR57656.1"/>
    <property type="molecule type" value="Genomic_DNA"/>
</dbReference>
<feature type="transmembrane region" description="Helical" evidence="6">
    <location>
        <begin position="358"/>
        <end position="380"/>
    </location>
</feature>
<feature type="transmembrane region" description="Helical" evidence="6">
    <location>
        <begin position="173"/>
        <end position="191"/>
    </location>
</feature>
<keyword evidence="3 6" id="KW-0812">Transmembrane</keyword>
<keyword evidence="5 6" id="KW-0472">Membrane</keyword>
<dbReference type="GO" id="GO:0022857">
    <property type="term" value="F:transmembrane transporter activity"/>
    <property type="evidence" value="ECO:0007669"/>
    <property type="project" value="InterPro"/>
</dbReference>
<reference evidence="7 8" key="1">
    <citation type="journal article" date="2023" name="Microbiol. Spectr.">
        <title>Symbiosis of Carpenter Bees with Uncharacterized Lactic Acid Bacteria Showing NAD Auxotrophy.</title>
        <authorList>
            <person name="Kawasaki S."/>
            <person name="Ozawa K."/>
            <person name="Mori T."/>
            <person name="Yamamoto A."/>
            <person name="Ito M."/>
            <person name="Ohkuma M."/>
            <person name="Sakamoto M."/>
            <person name="Matsutani M."/>
        </authorList>
    </citation>
    <scope>NUCLEOTIDE SEQUENCE [LARGE SCALE GENOMIC DNA]</scope>
    <source>
        <strain evidence="7 8">XA3</strain>
    </source>
</reference>
<organism evidence="7 8">
    <name type="scientific">Xylocopilactobacillus apicola</name>
    <dbReference type="NCBI Taxonomy" id="2932184"/>
    <lineage>
        <taxon>Bacteria</taxon>
        <taxon>Bacillati</taxon>
        <taxon>Bacillota</taxon>
        <taxon>Bacilli</taxon>
        <taxon>Lactobacillales</taxon>
        <taxon>Lactobacillaceae</taxon>
        <taxon>Xylocopilactobacillus</taxon>
    </lineage>
</organism>
<dbReference type="Proteomes" id="UP001321861">
    <property type="component" value="Chromosome"/>
</dbReference>
<evidence type="ECO:0000256" key="3">
    <source>
        <dbReference type="ARBA" id="ARBA00022692"/>
    </source>
</evidence>
<feature type="transmembrane region" description="Helical" evidence="6">
    <location>
        <begin position="226"/>
        <end position="245"/>
    </location>
</feature>
<dbReference type="GO" id="GO:0005886">
    <property type="term" value="C:plasma membrane"/>
    <property type="evidence" value="ECO:0007669"/>
    <property type="project" value="UniProtKB-SubCell"/>
</dbReference>
<comment type="subcellular location">
    <subcellularLocation>
        <location evidence="1">Cell membrane</location>
        <topology evidence="1">Multi-pass membrane protein</topology>
    </subcellularLocation>
</comment>
<dbReference type="InterPro" id="IPR011701">
    <property type="entry name" value="MFS"/>
</dbReference>
<accession>A0AAU9D5A6</accession>
<feature type="transmembrane region" description="Helical" evidence="6">
    <location>
        <begin position="101"/>
        <end position="126"/>
    </location>
</feature>
<keyword evidence="4 6" id="KW-1133">Transmembrane helix</keyword>
<evidence type="ECO:0000313" key="8">
    <source>
        <dbReference type="Proteomes" id="UP001321861"/>
    </source>
</evidence>
<evidence type="ECO:0000256" key="4">
    <source>
        <dbReference type="ARBA" id="ARBA00022989"/>
    </source>
</evidence>
<dbReference type="PANTHER" id="PTHR23513">
    <property type="entry name" value="INTEGRAL MEMBRANE EFFLUX PROTEIN-RELATED"/>
    <property type="match status" value="1"/>
</dbReference>